<evidence type="ECO:0000256" key="1">
    <source>
        <dbReference type="SAM" id="MobiDB-lite"/>
    </source>
</evidence>
<dbReference type="Proteomes" id="UP000011115">
    <property type="component" value="Unassembled WGS sequence"/>
</dbReference>
<dbReference type="InParanoid" id="M1BET2"/>
<evidence type="ECO:0008006" key="4">
    <source>
        <dbReference type="Google" id="ProtNLM"/>
    </source>
</evidence>
<dbReference type="AlphaFoldDB" id="M1BET2"/>
<evidence type="ECO:0000313" key="2">
    <source>
        <dbReference type="EnsemblPlants" id="PGSC0003DMT400043528"/>
    </source>
</evidence>
<dbReference type="PANTHER" id="PTHR33180">
    <property type="entry name" value="PHOTOSYSTEM II CP43 REACTION CENTER PROTEIN"/>
    <property type="match status" value="1"/>
</dbReference>
<proteinExistence type="predicted"/>
<dbReference type="HOGENOM" id="CLU_1130717_0_0_1"/>
<dbReference type="PANTHER" id="PTHR33180:SF31">
    <property type="entry name" value="POLYPROTEIN PROTEIN"/>
    <property type="match status" value="1"/>
</dbReference>
<reference evidence="3" key="1">
    <citation type="journal article" date="2011" name="Nature">
        <title>Genome sequence and analysis of the tuber crop potato.</title>
        <authorList>
            <consortium name="The Potato Genome Sequencing Consortium"/>
        </authorList>
    </citation>
    <scope>NUCLEOTIDE SEQUENCE [LARGE SCALE GENOMIC DNA]</scope>
    <source>
        <strain evidence="3">cv. DM1-3 516 R44</strain>
    </source>
</reference>
<dbReference type="Gramene" id="PGSC0003DMT400043528">
    <property type="protein sequence ID" value="PGSC0003DMT400043528"/>
    <property type="gene ID" value="PGSC0003DMG400016900"/>
</dbReference>
<protein>
    <recommendedName>
        <fullName evidence="4">Integrase core domain containing protein</fullName>
    </recommendedName>
</protein>
<reference evidence="2" key="2">
    <citation type="submission" date="2015-06" db="UniProtKB">
        <authorList>
            <consortium name="EnsemblPlants"/>
        </authorList>
    </citation>
    <scope>IDENTIFICATION</scope>
    <source>
        <strain evidence="2">DM1-3 516 R44</strain>
    </source>
</reference>
<organism evidence="2 3">
    <name type="scientific">Solanum tuberosum</name>
    <name type="common">Potato</name>
    <dbReference type="NCBI Taxonomy" id="4113"/>
    <lineage>
        <taxon>Eukaryota</taxon>
        <taxon>Viridiplantae</taxon>
        <taxon>Streptophyta</taxon>
        <taxon>Embryophyta</taxon>
        <taxon>Tracheophyta</taxon>
        <taxon>Spermatophyta</taxon>
        <taxon>Magnoliopsida</taxon>
        <taxon>eudicotyledons</taxon>
        <taxon>Gunneridae</taxon>
        <taxon>Pentapetalae</taxon>
        <taxon>asterids</taxon>
        <taxon>lamiids</taxon>
        <taxon>Solanales</taxon>
        <taxon>Solanaceae</taxon>
        <taxon>Solanoideae</taxon>
        <taxon>Solaneae</taxon>
        <taxon>Solanum</taxon>
    </lineage>
</organism>
<dbReference type="EnsemblPlants" id="PGSC0003DMT400043528">
    <property type="protein sequence ID" value="PGSC0003DMT400043528"/>
    <property type="gene ID" value="PGSC0003DMG400016900"/>
</dbReference>
<accession>M1BET2</accession>
<keyword evidence="3" id="KW-1185">Reference proteome</keyword>
<feature type="region of interest" description="Disordered" evidence="1">
    <location>
        <begin position="198"/>
        <end position="217"/>
    </location>
</feature>
<sequence>MTLMFSQLLLQGPSTGSKQLENARFLRRDDYDILMSEYLTIWDMVNFHGFEEFTKGRPPYVPTWVQEFYVAYAEALPKKRKAIVWKPLERSNFMAKCDIRRIEVDYLRDDAAWRKPPPPDTTSMIDPVTLEAGATQSAPFVEPSDNLTAKMEAREKVDGSLDELPIIRGEIIVLRVDVDQLRSNDISMLSCDVPLPDMPEYVPSPVPRAEVPSSEVE</sequence>
<name>M1BET2_SOLTU</name>
<dbReference type="PaxDb" id="4113-PGSC0003DMT400043528"/>
<evidence type="ECO:0000313" key="3">
    <source>
        <dbReference type="Proteomes" id="UP000011115"/>
    </source>
</evidence>